<dbReference type="InterPro" id="IPR052362">
    <property type="entry name" value="HTH-GbsR_regulator"/>
</dbReference>
<protein>
    <submittedName>
        <fullName evidence="4">GbsR/MarR family transcriptional regulator</fullName>
    </submittedName>
</protein>
<dbReference type="Gene3D" id="1.10.10.10">
    <property type="entry name" value="Winged helix-like DNA-binding domain superfamily/Winged helix DNA-binding domain"/>
    <property type="match status" value="1"/>
</dbReference>
<dbReference type="Proteomes" id="UP001597032">
    <property type="component" value="Unassembled WGS sequence"/>
</dbReference>
<dbReference type="PANTHER" id="PTHR38465">
    <property type="entry name" value="HTH-TYPE TRANSCRIPTIONAL REGULATOR MJ1563-RELATED"/>
    <property type="match status" value="1"/>
</dbReference>
<evidence type="ECO:0000313" key="5">
    <source>
        <dbReference type="Proteomes" id="UP001597032"/>
    </source>
</evidence>
<keyword evidence="5" id="KW-1185">Reference proteome</keyword>
<proteinExistence type="predicted"/>
<dbReference type="InterPro" id="IPR036388">
    <property type="entry name" value="WH-like_DNA-bd_sf"/>
</dbReference>
<dbReference type="CDD" id="cd00090">
    <property type="entry name" value="HTH_ARSR"/>
    <property type="match status" value="1"/>
</dbReference>
<gene>
    <name evidence="4" type="ORF">ACFQZW_08180</name>
</gene>
<evidence type="ECO:0000313" key="4">
    <source>
        <dbReference type="EMBL" id="MFD0762055.1"/>
    </source>
</evidence>
<sequence length="168" mass="19711">MKVQDLIKEQKNLVEELGVYFHNLEDMSPLSARIFSLLILIGEEGTCFDELVENLGASKSSISVNLNLLQTKGVIRYFTKTGDRKRYFIISEDYIINRLESKIKEWKVEKTLHERILSFKLKKTNSKIDRIKFNENYIQLINNVISNFENLKKSYISNTLKENNEKNN</sequence>
<name>A0ABW2ZAS6_9FLAO</name>
<keyword evidence="2" id="KW-0238">DNA-binding</keyword>
<accession>A0ABW2ZAS6</accession>
<dbReference type="SUPFAM" id="SSF46785">
    <property type="entry name" value="Winged helix' DNA-binding domain"/>
    <property type="match status" value="1"/>
</dbReference>
<dbReference type="PANTHER" id="PTHR38465:SF1">
    <property type="entry name" value="HTH-TYPE TRANSCRIPTIONAL REGULATOR MJ1563-RELATED"/>
    <property type="match status" value="1"/>
</dbReference>
<dbReference type="InterPro" id="IPR011991">
    <property type="entry name" value="ArsR-like_HTH"/>
</dbReference>
<evidence type="ECO:0000256" key="3">
    <source>
        <dbReference type="ARBA" id="ARBA00023163"/>
    </source>
</evidence>
<evidence type="ECO:0000256" key="1">
    <source>
        <dbReference type="ARBA" id="ARBA00023015"/>
    </source>
</evidence>
<dbReference type="InterPro" id="IPR036390">
    <property type="entry name" value="WH_DNA-bd_sf"/>
</dbReference>
<comment type="caution">
    <text evidence="4">The sequence shown here is derived from an EMBL/GenBank/DDBJ whole genome shotgun (WGS) entry which is preliminary data.</text>
</comment>
<dbReference type="EMBL" id="JBHTIC010000008">
    <property type="protein sequence ID" value="MFD0762055.1"/>
    <property type="molecule type" value="Genomic_DNA"/>
</dbReference>
<reference evidence="5" key="1">
    <citation type="journal article" date="2019" name="Int. J. Syst. Evol. Microbiol.">
        <title>The Global Catalogue of Microorganisms (GCM) 10K type strain sequencing project: providing services to taxonomists for standard genome sequencing and annotation.</title>
        <authorList>
            <consortium name="The Broad Institute Genomics Platform"/>
            <consortium name="The Broad Institute Genome Sequencing Center for Infectious Disease"/>
            <person name="Wu L."/>
            <person name="Ma J."/>
        </authorList>
    </citation>
    <scope>NUCLEOTIDE SEQUENCE [LARGE SCALE GENOMIC DNA]</scope>
    <source>
        <strain evidence="5">CCUG 60022</strain>
    </source>
</reference>
<dbReference type="RefSeq" id="WP_298262352.1">
    <property type="nucleotide sequence ID" value="NZ_JBHTIC010000008.1"/>
</dbReference>
<keyword evidence="3" id="KW-0804">Transcription</keyword>
<organism evidence="4 5">
    <name type="scientific">Lutibacter aestuarii</name>
    <dbReference type="NCBI Taxonomy" id="861111"/>
    <lineage>
        <taxon>Bacteria</taxon>
        <taxon>Pseudomonadati</taxon>
        <taxon>Bacteroidota</taxon>
        <taxon>Flavobacteriia</taxon>
        <taxon>Flavobacteriales</taxon>
        <taxon>Flavobacteriaceae</taxon>
        <taxon>Lutibacter</taxon>
    </lineage>
</organism>
<keyword evidence="1" id="KW-0805">Transcription regulation</keyword>
<evidence type="ECO:0000256" key="2">
    <source>
        <dbReference type="ARBA" id="ARBA00023125"/>
    </source>
</evidence>